<dbReference type="PANTHER" id="PTHR23519">
    <property type="entry name" value="AUTOPHAGY-RELATED PROTEIN 22"/>
    <property type="match status" value="1"/>
</dbReference>
<accession>A0AAD4L8S0</accession>
<organism evidence="10 11">
    <name type="scientific">Lactarius akahatsu</name>
    <dbReference type="NCBI Taxonomy" id="416441"/>
    <lineage>
        <taxon>Eukaryota</taxon>
        <taxon>Fungi</taxon>
        <taxon>Dikarya</taxon>
        <taxon>Basidiomycota</taxon>
        <taxon>Agaricomycotina</taxon>
        <taxon>Agaricomycetes</taxon>
        <taxon>Russulales</taxon>
        <taxon>Russulaceae</taxon>
        <taxon>Lactarius</taxon>
    </lineage>
</organism>
<evidence type="ECO:0000256" key="9">
    <source>
        <dbReference type="SAM" id="MobiDB-lite"/>
    </source>
</evidence>
<feature type="transmembrane region" description="Helical" evidence="8">
    <location>
        <begin position="241"/>
        <end position="258"/>
    </location>
</feature>
<evidence type="ECO:0000313" key="10">
    <source>
        <dbReference type="EMBL" id="KAH8982832.1"/>
    </source>
</evidence>
<comment type="function">
    <text evidence="8">Vacuolar effluxer which mediate the efflux of amino acids resulting from autophagic degradation. The release of autophagic amino acids allows the maintenance of protein synthesis and viability during nitrogen starvation.</text>
</comment>
<evidence type="ECO:0000256" key="3">
    <source>
        <dbReference type="ARBA" id="ARBA00022448"/>
    </source>
</evidence>
<sequence>MSLPILEATLIPEFALPEIRKDESATEPAPVSPLAVPSYDQPVVTRRELWSYYLYHFGNNVRFLSYSLTLFQGLATTAGYDPVRGPGSSCLDQGASGKCVLSWGSGTKAVNSIALVANGVSFAILTLVFTTIGPAADYRMFGRWLLLISTAICWAAQFASMTLTSPSRWGAAMALYIISVASQGIVVSFFAAIFPQLARNTPHSRELRVRHERGELSLEAYEKEISIEISRISSVGMTWRFLGDVFALLLNLSLLLPLSDNPKVDNYVIVLTTGYWVLFGIWWFIFQQPRPGPKLPKGESYLTIGWKQIFVALTQYKKLPNTFVYLFSIFLISDGLGTTLTLVAICQNKQFTFSFLQHTYLKLVQVVTCAASVVASWYIQRHWKIDIKMMFLTVCILETLIPVWGMIGIWTDKFGFHNAWEFWVYSVVYGLVIGPNYSISQTMMGELSPPGFEYMFFGLFGLSNHSGAIIGPNVIQAIVDKKGNNWKAFPVLFVLSALGCLVVWFGVDVPKGRDAAAQWAAEQRGTGSSAYAMYSDEKDNRSSKSEGKNDGKI</sequence>
<dbReference type="SUPFAM" id="SSF103473">
    <property type="entry name" value="MFS general substrate transporter"/>
    <property type="match status" value="2"/>
</dbReference>
<dbReference type="Gene3D" id="1.20.1250.20">
    <property type="entry name" value="MFS general substrate transporter like domains"/>
    <property type="match status" value="1"/>
</dbReference>
<evidence type="ECO:0000313" key="11">
    <source>
        <dbReference type="Proteomes" id="UP001201163"/>
    </source>
</evidence>
<evidence type="ECO:0000256" key="1">
    <source>
        <dbReference type="ARBA" id="ARBA00004128"/>
    </source>
</evidence>
<dbReference type="EMBL" id="JAKELL010000096">
    <property type="protein sequence ID" value="KAH8982832.1"/>
    <property type="molecule type" value="Genomic_DNA"/>
</dbReference>
<dbReference type="InterPro" id="IPR024671">
    <property type="entry name" value="Atg22-like"/>
</dbReference>
<keyword evidence="7 8" id="KW-0472">Membrane</keyword>
<keyword evidence="8" id="KW-0926">Vacuole</keyword>
<feature type="transmembrane region" description="Helical" evidence="8">
    <location>
        <begin position="451"/>
        <end position="475"/>
    </location>
</feature>
<feature type="transmembrane region" description="Helical" evidence="8">
    <location>
        <begin position="323"/>
        <end position="345"/>
    </location>
</feature>
<name>A0AAD4L8S0_9AGAM</name>
<feature type="transmembrane region" description="Helical" evidence="8">
    <location>
        <begin position="422"/>
        <end position="439"/>
    </location>
</feature>
<feature type="region of interest" description="Disordered" evidence="9">
    <location>
        <begin position="521"/>
        <end position="553"/>
    </location>
</feature>
<comment type="caution">
    <text evidence="10">The sequence shown here is derived from an EMBL/GenBank/DDBJ whole genome shotgun (WGS) entry which is preliminary data.</text>
</comment>
<keyword evidence="8" id="KW-0029">Amino-acid transport</keyword>
<feature type="transmembrane region" description="Helical" evidence="8">
    <location>
        <begin position="169"/>
        <end position="194"/>
    </location>
</feature>
<protein>
    <recommendedName>
        <fullName evidence="8">Autophagy-related protein</fullName>
    </recommendedName>
</protein>
<keyword evidence="3 8" id="KW-0813">Transport</keyword>
<feature type="transmembrane region" description="Helical" evidence="8">
    <location>
        <begin position="391"/>
        <end position="410"/>
    </location>
</feature>
<keyword evidence="5 8" id="KW-1133">Transmembrane helix</keyword>
<dbReference type="InterPro" id="IPR036259">
    <property type="entry name" value="MFS_trans_sf"/>
</dbReference>
<dbReference type="GO" id="GO:0006914">
    <property type="term" value="P:autophagy"/>
    <property type="evidence" value="ECO:0007669"/>
    <property type="project" value="UniProtKB-KW"/>
</dbReference>
<keyword evidence="11" id="KW-1185">Reference proteome</keyword>
<comment type="subcellular location">
    <subcellularLocation>
        <location evidence="1 8">Vacuole membrane</location>
        <topology evidence="1 8">Multi-pass membrane protein</topology>
    </subcellularLocation>
</comment>
<dbReference type="AlphaFoldDB" id="A0AAD4L8S0"/>
<dbReference type="Pfam" id="PF11700">
    <property type="entry name" value="ATG22"/>
    <property type="match status" value="1"/>
</dbReference>
<proteinExistence type="inferred from homology"/>
<feature type="transmembrane region" description="Helical" evidence="8">
    <location>
        <begin position="487"/>
        <end position="507"/>
    </location>
</feature>
<feature type="transmembrane region" description="Helical" evidence="8">
    <location>
        <begin position="360"/>
        <end position="379"/>
    </location>
</feature>
<evidence type="ECO:0000256" key="8">
    <source>
        <dbReference type="RuleBase" id="RU363073"/>
    </source>
</evidence>
<feature type="compositionally biased region" description="Basic and acidic residues" evidence="9">
    <location>
        <begin position="535"/>
        <end position="553"/>
    </location>
</feature>
<keyword evidence="6 8" id="KW-0072">Autophagy</keyword>
<gene>
    <name evidence="10" type="ORF">EDB92DRAFT_1804211</name>
</gene>
<comment type="similarity">
    <text evidence="2 8">Belongs to the ATG22 family.</text>
</comment>
<dbReference type="InterPro" id="IPR050495">
    <property type="entry name" value="ATG22/LtaA_families"/>
</dbReference>
<evidence type="ECO:0000256" key="6">
    <source>
        <dbReference type="ARBA" id="ARBA00023006"/>
    </source>
</evidence>
<keyword evidence="4 8" id="KW-0812">Transmembrane</keyword>
<dbReference type="GO" id="GO:0005774">
    <property type="term" value="C:vacuolar membrane"/>
    <property type="evidence" value="ECO:0007669"/>
    <property type="project" value="UniProtKB-SubCell"/>
</dbReference>
<evidence type="ECO:0000256" key="2">
    <source>
        <dbReference type="ARBA" id="ARBA00006978"/>
    </source>
</evidence>
<evidence type="ECO:0000256" key="4">
    <source>
        <dbReference type="ARBA" id="ARBA00022692"/>
    </source>
</evidence>
<feature type="transmembrane region" description="Helical" evidence="8">
    <location>
        <begin position="264"/>
        <end position="286"/>
    </location>
</feature>
<evidence type="ECO:0000256" key="5">
    <source>
        <dbReference type="ARBA" id="ARBA00022989"/>
    </source>
</evidence>
<feature type="transmembrane region" description="Helical" evidence="8">
    <location>
        <begin position="144"/>
        <end position="163"/>
    </location>
</feature>
<evidence type="ECO:0000256" key="7">
    <source>
        <dbReference type="ARBA" id="ARBA00023136"/>
    </source>
</evidence>
<dbReference type="GO" id="GO:0006865">
    <property type="term" value="P:amino acid transport"/>
    <property type="evidence" value="ECO:0007669"/>
    <property type="project" value="UniProtKB-KW"/>
</dbReference>
<dbReference type="Proteomes" id="UP001201163">
    <property type="component" value="Unassembled WGS sequence"/>
</dbReference>
<reference evidence="10" key="1">
    <citation type="submission" date="2022-01" db="EMBL/GenBank/DDBJ databases">
        <title>Comparative genomics reveals a dynamic genome evolution in the ectomycorrhizal milk-cap (Lactarius) mushrooms.</title>
        <authorList>
            <consortium name="DOE Joint Genome Institute"/>
            <person name="Lebreton A."/>
            <person name="Tang N."/>
            <person name="Kuo A."/>
            <person name="LaButti K."/>
            <person name="Drula E."/>
            <person name="Barry K."/>
            <person name="Clum A."/>
            <person name="Lipzen A."/>
            <person name="Mousain D."/>
            <person name="Ng V."/>
            <person name="Wang R."/>
            <person name="Wang X."/>
            <person name="Dai Y."/>
            <person name="Henrissat B."/>
            <person name="Grigoriev I.V."/>
            <person name="Guerin-Laguette A."/>
            <person name="Yu F."/>
            <person name="Martin F.M."/>
        </authorList>
    </citation>
    <scope>NUCLEOTIDE SEQUENCE</scope>
    <source>
        <strain evidence="10">QP</strain>
    </source>
</reference>
<dbReference type="PANTHER" id="PTHR23519:SF4">
    <property type="entry name" value="AUTOPHAGY-RELATED PROTEIN"/>
    <property type="match status" value="1"/>
</dbReference>
<feature type="transmembrane region" description="Helical" evidence="8">
    <location>
        <begin position="112"/>
        <end position="132"/>
    </location>
</feature>